<keyword evidence="2" id="KW-0805">Transcription regulation</keyword>
<dbReference type="PANTHER" id="PTHR31989">
    <property type="entry name" value="NAC DOMAIN-CONTAINING PROTEIN 82-RELATED"/>
    <property type="match status" value="1"/>
</dbReference>
<keyword evidence="5" id="KW-0539">Nucleus</keyword>
<evidence type="ECO:0000256" key="2">
    <source>
        <dbReference type="ARBA" id="ARBA00023015"/>
    </source>
</evidence>
<evidence type="ECO:0000256" key="4">
    <source>
        <dbReference type="ARBA" id="ARBA00023163"/>
    </source>
</evidence>
<dbReference type="GO" id="GO:0005634">
    <property type="term" value="C:nucleus"/>
    <property type="evidence" value="ECO:0007669"/>
    <property type="project" value="UniProtKB-SubCell"/>
</dbReference>
<evidence type="ECO:0000256" key="5">
    <source>
        <dbReference type="ARBA" id="ARBA00023242"/>
    </source>
</evidence>
<feature type="domain" description="NAC" evidence="6">
    <location>
        <begin position="5"/>
        <end position="150"/>
    </location>
</feature>
<sequence>MEFPLPVGHQFLPTDKELVSYYLFNKLFTQTHPSNDLEMSLIFDLYGSFEPWEIWQLHGGDNLKDDQALCFFTSLNKVSVNGSRIYRRVGSGTWAREDSGNKIKARNVVGFKERFSYKNQHSPHDDACIMHEFAIHSAPDDIVLCQIKKNPRSSEKKRKLKDVIFKQSKHCKFTVPIPIQTL</sequence>
<dbReference type="EMBL" id="MT275582">
    <property type="protein sequence ID" value="UBT01698.1"/>
    <property type="molecule type" value="mRNA"/>
</dbReference>
<accession>A0A8K1MD32</accession>
<evidence type="ECO:0000256" key="3">
    <source>
        <dbReference type="ARBA" id="ARBA00023125"/>
    </source>
</evidence>
<keyword evidence="3" id="KW-0238">DNA-binding</keyword>
<protein>
    <submittedName>
        <fullName evidence="7">NAC transcription factor 94</fullName>
    </submittedName>
</protein>
<evidence type="ECO:0000313" key="7">
    <source>
        <dbReference type="EMBL" id="UBT01698.1"/>
    </source>
</evidence>
<dbReference type="AlphaFoldDB" id="A0A8K1MD32"/>
<comment type="subcellular location">
    <subcellularLocation>
        <location evidence="1">Nucleus</location>
    </subcellularLocation>
</comment>
<dbReference type="GO" id="GO:0006355">
    <property type="term" value="P:regulation of DNA-templated transcription"/>
    <property type="evidence" value="ECO:0007669"/>
    <property type="project" value="InterPro"/>
</dbReference>
<dbReference type="PROSITE" id="PS51005">
    <property type="entry name" value="NAC"/>
    <property type="match status" value="1"/>
</dbReference>
<organism evidence="7">
    <name type="scientific">Litchi chinensis</name>
    <name type="common">Lychee</name>
    <dbReference type="NCBI Taxonomy" id="151069"/>
    <lineage>
        <taxon>Eukaryota</taxon>
        <taxon>Viridiplantae</taxon>
        <taxon>Streptophyta</taxon>
        <taxon>Embryophyta</taxon>
        <taxon>Tracheophyta</taxon>
        <taxon>Spermatophyta</taxon>
        <taxon>Magnoliopsida</taxon>
        <taxon>eudicotyledons</taxon>
        <taxon>Gunneridae</taxon>
        <taxon>Pentapetalae</taxon>
        <taxon>rosids</taxon>
        <taxon>malvids</taxon>
        <taxon>Sapindales</taxon>
        <taxon>Sapindaceae</taxon>
        <taxon>Litchi</taxon>
    </lineage>
</organism>
<dbReference type="InterPro" id="IPR036093">
    <property type="entry name" value="NAC_dom_sf"/>
</dbReference>
<dbReference type="SUPFAM" id="SSF101941">
    <property type="entry name" value="NAC domain"/>
    <property type="match status" value="1"/>
</dbReference>
<reference evidence="7" key="1">
    <citation type="submission" date="2020-03" db="EMBL/GenBank/DDBJ databases">
        <title>LcNAC40-LcVPE regulatory module contributes to fruit abscission by promoting autolytic programmed cell death in litchi.</title>
        <authorList>
            <person name="Li C."/>
            <person name="Ning X."/>
            <person name="Zhao M."/>
            <person name="Wen Z."/>
            <person name="Kou L."/>
            <person name="Ma X."/>
            <person name="Peng M."/>
            <person name="Yang Y."/>
            <person name="Wu H."/>
            <person name="Li J."/>
        </authorList>
    </citation>
    <scope>NUCLEOTIDE SEQUENCE</scope>
</reference>
<dbReference type="GO" id="GO:0003677">
    <property type="term" value="F:DNA binding"/>
    <property type="evidence" value="ECO:0007669"/>
    <property type="project" value="UniProtKB-KW"/>
</dbReference>
<proteinExistence type="evidence at transcript level"/>
<dbReference type="InterPro" id="IPR003441">
    <property type="entry name" value="NAC-dom"/>
</dbReference>
<evidence type="ECO:0000259" key="6">
    <source>
        <dbReference type="PROSITE" id="PS51005"/>
    </source>
</evidence>
<dbReference type="Pfam" id="PF02365">
    <property type="entry name" value="NAM"/>
    <property type="match status" value="1"/>
</dbReference>
<keyword evidence="4" id="KW-0804">Transcription</keyword>
<evidence type="ECO:0000256" key="1">
    <source>
        <dbReference type="ARBA" id="ARBA00004123"/>
    </source>
</evidence>
<dbReference type="Gene3D" id="2.170.150.80">
    <property type="entry name" value="NAC domain"/>
    <property type="match status" value="1"/>
</dbReference>
<name>A0A8K1MD32_LITCN</name>